<keyword evidence="2" id="KW-1185">Reference proteome</keyword>
<sequence length="129" mass="14563">MASLVDDTPPKGRVSDDWYYNLDFSKEWSVEAVVEALLATRLVALCNPSRIITYNHTMLLLYLFYPRWPSNYLPKLGHICPLNNVVHSVGLNPFSLASLWAGRYGEIADVVRTRGRRQRGGGALRRGEA</sequence>
<organism evidence="1 2">
    <name type="scientific">Oryza meyeriana var. granulata</name>
    <dbReference type="NCBI Taxonomy" id="110450"/>
    <lineage>
        <taxon>Eukaryota</taxon>
        <taxon>Viridiplantae</taxon>
        <taxon>Streptophyta</taxon>
        <taxon>Embryophyta</taxon>
        <taxon>Tracheophyta</taxon>
        <taxon>Spermatophyta</taxon>
        <taxon>Magnoliopsida</taxon>
        <taxon>Liliopsida</taxon>
        <taxon>Poales</taxon>
        <taxon>Poaceae</taxon>
        <taxon>BOP clade</taxon>
        <taxon>Oryzoideae</taxon>
        <taxon>Oryzeae</taxon>
        <taxon>Oryzinae</taxon>
        <taxon>Oryza</taxon>
        <taxon>Oryza meyeriana</taxon>
    </lineage>
</organism>
<proteinExistence type="predicted"/>
<name>A0A6G1EIY0_9ORYZ</name>
<dbReference type="EMBL" id="SPHZ02000003">
    <property type="protein sequence ID" value="KAF0923913.1"/>
    <property type="molecule type" value="Genomic_DNA"/>
</dbReference>
<gene>
    <name evidence="1" type="ORF">E2562_007754</name>
</gene>
<comment type="caution">
    <text evidence="1">The sequence shown here is derived from an EMBL/GenBank/DDBJ whole genome shotgun (WGS) entry which is preliminary data.</text>
</comment>
<dbReference type="Proteomes" id="UP000479710">
    <property type="component" value="Unassembled WGS sequence"/>
</dbReference>
<evidence type="ECO:0000313" key="2">
    <source>
        <dbReference type="Proteomes" id="UP000479710"/>
    </source>
</evidence>
<dbReference type="AlphaFoldDB" id="A0A6G1EIY0"/>
<reference evidence="1 2" key="1">
    <citation type="submission" date="2019-11" db="EMBL/GenBank/DDBJ databases">
        <title>Whole genome sequence of Oryza granulata.</title>
        <authorList>
            <person name="Li W."/>
        </authorList>
    </citation>
    <scope>NUCLEOTIDE SEQUENCE [LARGE SCALE GENOMIC DNA]</scope>
    <source>
        <strain evidence="2">cv. Menghai</strain>
        <tissue evidence="1">Leaf</tissue>
    </source>
</reference>
<protein>
    <submittedName>
        <fullName evidence="1">Uncharacterized protein</fullName>
    </submittedName>
</protein>
<accession>A0A6G1EIY0</accession>
<evidence type="ECO:0000313" key="1">
    <source>
        <dbReference type="EMBL" id="KAF0923913.1"/>
    </source>
</evidence>